<dbReference type="EMBL" id="JXNT01000028">
    <property type="protein sequence ID" value="ODM14329.1"/>
    <property type="molecule type" value="Genomic_DNA"/>
</dbReference>
<reference evidence="1 2" key="1">
    <citation type="journal article" date="2016" name="BMC Genomics">
        <title>Comparative genomic and transcriptomic analyses of the Fuzhuan brick tea-fermentation fungus Aspergillus cristatus.</title>
        <authorList>
            <person name="Ge Y."/>
            <person name="Wang Y."/>
            <person name="Liu Y."/>
            <person name="Tan Y."/>
            <person name="Ren X."/>
            <person name="Zhang X."/>
            <person name="Hyde K.D."/>
            <person name="Liu Y."/>
            <person name="Liu Z."/>
        </authorList>
    </citation>
    <scope>NUCLEOTIDE SEQUENCE [LARGE SCALE GENOMIC DNA]</scope>
    <source>
        <strain evidence="1 2">GZAAS20.1005</strain>
    </source>
</reference>
<protein>
    <submittedName>
        <fullName evidence="1">Uncharacterized protein</fullName>
    </submittedName>
</protein>
<dbReference type="VEuPathDB" id="FungiDB:SI65_10253"/>
<gene>
    <name evidence="1" type="ORF">SI65_10253</name>
</gene>
<dbReference type="AlphaFoldDB" id="A0A1E3B085"/>
<evidence type="ECO:0000313" key="2">
    <source>
        <dbReference type="Proteomes" id="UP000094569"/>
    </source>
</evidence>
<name>A0A1E3B085_ASPCR</name>
<sequence length="50" mass="5754">MPPRPSFDQLPLRPNDPPFSSWGLWGEEDQVGTLLESRYAQDARLQERGL</sequence>
<comment type="caution">
    <text evidence="1">The sequence shown here is derived from an EMBL/GenBank/DDBJ whole genome shotgun (WGS) entry which is preliminary data.</text>
</comment>
<accession>A0A1E3B085</accession>
<proteinExistence type="predicted"/>
<dbReference type="Proteomes" id="UP000094569">
    <property type="component" value="Unassembled WGS sequence"/>
</dbReference>
<dbReference type="OrthoDB" id="5396at2759"/>
<evidence type="ECO:0000313" key="1">
    <source>
        <dbReference type="EMBL" id="ODM14329.1"/>
    </source>
</evidence>
<keyword evidence="2" id="KW-1185">Reference proteome</keyword>
<organism evidence="1 2">
    <name type="scientific">Aspergillus cristatus</name>
    <name type="common">Chinese Fuzhuan brick tea-fermentation fungus</name>
    <name type="synonym">Eurotium cristatum</name>
    <dbReference type="NCBI Taxonomy" id="573508"/>
    <lineage>
        <taxon>Eukaryota</taxon>
        <taxon>Fungi</taxon>
        <taxon>Dikarya</taxon>
        <taxon>Ascomycota</taxon>
        <taxon>Pezizomycotina</taxon>
        <taxon>Eurotiomycetes</taxon>
        <taxon>Eurotiomycetidae</taxon>
        <taxon>Eurotiales</taxon>
        <taxon>Aspergillaceae</taxon>
        <taxon>Aspergillus</taxon>
        <taxon>Aspergillus subgen. Aspergillus</taxon>
    </lineage>
</organism>